<feature type="transmembrane region" description="Helical" evidence="1">
    <location>
        <begin position="217"/>
        <end position="245"/>
    </location>
</feature>
<evidence type="ECO:0000313" key="4">
    <source>
        <dbReference type="Proteomes" id="UP001064489"/>
    </source>
</evidence>
<dbReference type="InterPro" id="IPR010605">
    <property type="entry name" value="DUF1191"/>
</dbReference>
<gene>
    <name evidence="3" type="ORF">LWI28_017981</name>
</gene>
<dbReference type="PANTHER" id="PTHR33512">
    <property type="entry name" value="PROTEIN, PUTATIVE (DUF1191)-RELATED"/>
    <property type="match status" value="1"/>
</dbReference>
<dbReference type="Pfam" id="PF06697">
    <property type="entry name" value="DUF1191"/>
    <property type="match status" value="1"/>
</dbReference>
<comment type="caution">
    <text evidence="3">The sequence shown here is derived from an EMBL/GenBank/DDBJ whole genome shotgun (WGS) entry which is preliminary data.</text>
</comment>
<dbReference type="GO" id="GO:0016020">
    <property type="term" value="C:membrane"/>
    <property type="evidence" value="ECO:0007669"/>
    <property type="project" value="TreeGrafter"/>
</dbReference>
<organism evidence="3 4">
    <name type="scientific">Acer negundo</name>
    <name type="common">Box elder</name>
    <dbReference type="NCBI Taxonomy" id="4023"/>
    <lineage>
        <taxon>Eukaryota</taxon>
        <taxon>Viridiplantae</taxon>
        <taxon>Streptophyta</taxon>
        <taxon>Embryophyta</taxon>
        <taxon>Tracheophyta</taxon>
        <taxon>Spermatophyta</taxon>
        <taxon>Magnoliopsida</taxon>
        <taxon>eudicotyledons</taxon>
        <taxon>Gunneridae</taxon>
        <taxon>Pentapetalae</taxon>
        <taxon>rosids</taxon>
        <taxon>malvids</taxon>
        <taxon>Sapindales</taxon>
        <taxon>Sapindaceae</taxon>
        <taxon>Hippocastanoideae</taxon>
        <taxon>Acereae</taxon>
        <taxon>Acer</taxon>
    </lineage>
</organism>
<evidence type="ECO:0000256" key="1">
    <source>
        <dbReference type="SAM" id="Phobius"/>
    </source>
</evidence>
<feature type="chain" id="PRO_5042288125" evidence="2">
    <location>
        <begin position="20"/>
        <end position="291"/>
    </location>
</feature>
<reference evidence="3" key="1">
    <citation type="journal article" date="2022" name="Plant J.">
        <title>Strategies of tolerance reflected in two North American maple genomes.</title>
        <authorList>
            <person name="McEvoy S.L."/>
            <person name="Sezen U.U."/>
            <person name="Trouern-Trend A."/>
            <person name="McMahon S.M."/>
            <person name="Schaberg P.G."/>
            <person name="Yang J."/>
            <person name="Wegrzyn J.L."/>
            <person name="Swenson N.G."/>
        </authorList>
    </citation>
    <scope>NUCLEOTIDE SEQUENCE</scope>
    <source>
        <strain evidence="3">91603</strain>
    </source>
</reference>
<sequence>MNWNVIWLSLSLCFSSVLCSLDKYNTDSLDAALQDIALQTLVRHRPHTGALYKAMLPANLSGMNVSIVRLRSRRLWNIGANFSNFHIPSRTLTVPHVRRLAIVYQDFGNWSSNYYSVPGYSMITPVTGFMVFDASNVRARRITKLSLNTTGKPIMIRFLNSTFSDGMISRATRCATFRSDGALNLSQMSMPNVCYSQDQGHFTIVVPLKKKKRTGLWYLWVIGFVLGFGVLVLVGFLGVVSLKLLKTKKIQVMEKQADEDLVLDTIWVGGSKMPSATVTRTQPVIEEGGFA</sequence>
<dbReference type="EMBL" id="JAJSOW010000103">
    <property type="protein sequence ID" value="KAI9174481.1"/>
    <property type="molecule type" value="Genomic_DNA"/>
</dbReference>
<evidence type="ECO:0000256" key="2">
    <source>
        <dbReference type="SAM" id="SignalP"/>
    </source>
</evidence>
<keyword evidence="1" id="KW-0472">Membrane</keyword>
<reference evidence="3" key="2">
    <citation type="submission" date="2023-02" db="EMBL/GenBank/DDBJ databases">
        <authorList>
            <person name="Swenson N.G."/>
            <person name="Wegrzyn J.L."/>
            <person name="Mcevoy S.L."/>
        </authorList>
    </citation>
    <scope>NUCLEOTIDE SEQUENCE</scope>
    <source>
        <strain evidence="3">91603</strain>
        <tissue evidence="3">Leaf</tissue>
    </source>
</reference>
<keyword evidence="2" id="KW-0732">Signal</keyword>
<accession>A0AAD5IRG2</accession>
<dbReference type="Proteomes" id="UP001064489">
    <property type="component" value="Chromosome 8"/>
</dbReference>
<proteinExistence type="predicted"/>
<keyword evidence="4" id="KW-1185">Reference proteome</keyword>
<keyword evidence="1" id="KW-0812">Transmembrane</keyword>
<name>A0AAD5IRG2_ACENE</name>
<protein>
    <submittedName>
        <fullName evidence="3">Uncharacterized protein</fullName>
    </submittedName>
</protein>
<feature type="signal peptide" evidence="2">
    <location>
        <begin position="1"/>
        <end position="19"/>
    </location>
</feature>
<dbReference type="PANTHER" id="PTHR33512:SF4">
    <property type="entry name" value="PROTEIN, PUTATIVE (DUF1191)-RELATED"/>
    <property type="match status" value="1"/>
</dbReference>
<keyword evidence="1" id="KW-1133">Transmembrane helix</keyword>
<dbReference type="AlphaFoldDB" id="A0AAD5IRG2"/>
<evidence type="ECO:0000313" key="3">
    <source>
        <dbReference type="EMBL" id="KAI9174481.1"/>
    </source>
</evidence>